<evidence type="ECO:0000313" key="1">
    <source>
        <dbReference type="EMBL" id="ETJ17376.1"/>
    </source>
</evidence>
<reference evidence="1 2" key="1">
    <citation type="submission" date="2013-12" db="EMBL/GenBank/DDBJ databases">
        <title>A Varibaculum cambriense genome reconstructed from a premature infant gut community with otherwise low bacterial novelty that shifts toward anaerobic metabolism during the third week of life.</title>
        <authorList>
            <person name="Brown C.T."/>
            <person name="Sharon I."/>
            <person name="Thomas B.C."/>
            <person name="Castelle C.J."/>
            <person name="Morowitz M.J."/>
            <person name="Banfield J.F."/>
        </authorList>
    </citation>
    <scope>NUCLEOTIDE SEQUENCE [LARGE SCALE GENOMIC DNA]</scope>
    <source>
        <strain evidence="2">DORA_A_5_14_21</strain>
    </source>
</reference>
<organism evidence="1 2">
    <name type="scientific">Escherichia coli DORA_A_5_14_21</name>
    <dbReference type="NCBI Taxonomy" id="1403943"/>
    <lineage>
        <taxon>Bacteria</taxon>
        <taxon>Pseudomonadati</taxon>
        <taxon>Pseudomonadota</taxon>
        <taxon>Gammaproteobacteria</taxon>
        <taxon>Enterobacterales</taxon>
        <taxon>Enterobacteriaceae</taxon>
        <taxon>Escherichia</taxon>
    </lineage>
</organism>
<dbReference type="AlphaFoldDB" id="W1WHL4"/>
<evidence type="ECO:0000313" key="2">
    <source>
        <dbReference type="Proteomes" id="UP000018853"/>
    </source>
</evidence>
<accession>W1WHL4</accession>
<dbReference type="EMBL" id="AZLZ01002178">
    <property type="protein sequence ID" value="ETJ17376.1"/>
    <property type="molecule type" value="Genomic_DNA"/>
</dbReference>
<protein>
    <submittedName>
        <fullName evidence="1">Uncharacterized protein</fullName>
    </submittedName>
</protein>
<dbReference type="Proteomes" id="UP000018853">
    <property type="component" value="Unassembled WGS sequence"/>
</dbReference>
<proteinExistence type="predicted"/>
<name>W1WHL4_ECOLX</name>
<gene>
    <name evidence="1" type="ORF">Q609_ECAC02178G0001</name>
</gene>
<feature type="non-terminal residue" evidence="1">
    <location>
        <position position="1"/>
    </location>
</feature>
<sequence length="25" mass="3003">NLKRDIKHIFITLKLVGYLAIKYNQ</sequence>
<comment type="caution">
    <text evidence="1">The sequence shown here is derived from an EMBL/GenBank/DDBJ whole genome shotgun (WGS) entry which is preliminary data.</text>
</comment>